<dbReference type="Proteomes" id="UP000694388">
    <property type="component" value="Unplaced"/>
</dbReference>
<dbReference type="InterPro" id="IPR044004">
    <property type="entry name" value="TSP1_spondin_dom"/>
</dbReference>
<keyword evidence="6" id="KW-1185">Reference proteome</keyword>
<dbReference type="PROSITE" id="PS50092">
    <property type="entry name" value="TSP1"/>
    <property type="match status" value="1"/>
</dbReference>
<name>A0A8C4WV93_EPTBU</name>
<dbReference type="SMART" id="SM00209">
    <property type="entry name" value="TSP1"/>
    <property type="match status" value="1"/>
</dbReference>
<dbReference type="Pfam" id="PF19028">
    <property type="entry name" value="TSP1_spondin"/>
    <property type="match status" value="1"/>
</dbReference>
<evidence type="ECO:0000313" key="6">
    <source>
        <dbReference type="Proteomes" id="UP000694388"/>
    </source>
</evidence>
<keyword evidence="1" id="KW-0732">Signal</keyword>
<dbReference type="AlphaFoldDB" id="A0A8C4WV93"/>
<protein>
    <recommendedName>
        <fullName evidence="4">Spondin-like TSP1 domain-containing protein</fullName>
    </recommendedName>
</protein>
<dbReference type="Gene3D" id="2.20.100.10">
    <property type="entry name" value="Thrombospondin type-1 (TSP1) repeat"/>
    <property type="match status" value="1"/>
</dbReference>
<feature type="domain" description="Spondin-like TSP1" evidence="4">
    <location>
        <begin position="62"/>
        <end position="111"/>
    </location>
</feature>
<keyword evidence="2" id="KW-1015">Disulfide bond</keyword>
<accession>A0A8C4WV93</accession>
<evidence type="ECO:0000256" key="2">
    <source>
        <dbReference type="ARBA" id="ARBA00023157"/>
    </source>
</evidence>
<evidence type="ECO:0000256" key="3">
    <source>
        <dbReference type="ARBA" id="ARBA00023180"/>
    </source>
</evidence>
<reference evidence="5" key="1">
    <citation type="submission" date="2025-08" db="UniProtKB">
        <authorList>
            <consortium name="Ensembl"/>
        </authorList>
    </citation>
    <scope>IDENTIFICATION</scope>
</reference>
<organism evidence="5 6">
    <name type="scientific">Eptatretus burgeri</name>
    <name type="common">Inshore hagfish</name>
    <dbReference type="NCBI Taxonomy" id="7764"/>
    <lineage>
        <taxon>Eukaryota</taxon>
        <taxon>Metazoa</taxon>
        <taxon>Chordata</taxon>
        <taxon>Craniata</taxon>
        <taxon>Vertebrata</taxon>
        <taxon>Cyclostomata</taxon>
        <taxon>Myxini</taxon>
        <taxon>Myxiniformes</taxon>
        <taxon>Myxinidae</taxon>
        <taxon>Eptatretinae</taxon>
        <taxon>Eptatretus</taxon>
    </lineage>
</organism>
<evidence type="ECO:0000259" key="4">
    <source>
        <dbReference type="Pfam" id="PF19028"/>
    </source>
</evidence>
<reference evidence="5" key="2">
    <citation type="submission" date="2025-09" db="UniProtKB">
        <authorList>
            <consortium name="Ensembl"/>
        </authorList>
    </citation>
    <scope>IDENTIFICATION</scope>
</reference>
<sequence length="250" mass="27385">MMAVLWGTVILTSDITPGHQYRRGPSAMRGAGVCVDGDGDCKSQDFQPVRSDLCGSQCSNACVLSLWEAWSPCVVIRCGQGSRVRSRRVIGPPPPLGATCADLVQTEACPPPRDACTPVGHEGPSTEGRSWFQVGLWSICLPSASPSPASRSRLGHKHVSEGALWKVEMGWRRRDVTCVADDGFEISIQNLLLCRLLYHFTCSLKKAHPFVQKVIVPMQDDPLFRNYLPRLLQGDCILSSCRACNCFLPN</sequence>
<proteinExistence type="predicted"/>
<keyword evidence="3" id="KW-0325">Glycoprotein</keyword>
<dbReference type="InterPro" id="IPR036383">
    <property type="entry name" value="TSP1_rpt_sf"/>
</dbReference>
<evidence type="ECO:0000256" key="1">
    <source>
        <dbReference type="ARBA" id="ARBA00022729"/>
    </source>
</evidence>
<dbReference type="Ensembl" id="ENSEBUT00000013793.1">
    <property type="protein sequence ID" value="ENSEBUP00000013217.1"/>
    <property type="gene ID" value="ENSEBUG00000008354.1"/>
</dbReference>
<evidence type="ECO:0000313" key="5">
    <source>
        <dbReference type="Ensembl" id="ENSEBUP00000013217.1"/>
    </source>
</evidence>
<dbReference type="SUPFAM" id="SSF82895">
    <property type="entry name" value="TSP-1 type 1 repeat"/>
    <property type="match status" value="1"/>
</dbReference>
<dbReference type="InterPro" id="IPR000884">
    <property type="entry name" value="TSP1_rpt"/>
</dbReference>